<name>E3E9P3_PAEPS</name>
<dbReference type="Proteomes" id="UP000006868">
    <property type="component" value="Chromosome"/>
</dbReference>
<protein>
    <submittedName>
        <fullName evidence="1">Acetyltransferase</fullName>
    </submittedName>
</protein>
<dbReference type="KEGG" id="ppm:PPSC2_18140"/>
<sequence length="229" mass="26048">MIEQLVPYDDLLNHNPFLADEVRYNLLHRICESEESTCLKTSDGNMIFAQSPGHKAWLWISQQIIGNHQLTYIEQLLRYLKGNNLPGVCGDVETVEKFANAYAERHTAQVHTHMVMESYFCPEYKKPLGVGGILRQAISKDVQLVAQFLAGFAEEALDHSVDPAGQISAAEAAKLLILRLDKPSCCKRAYDCSFKINKPSDAIYRWAHPSIIYNSLFYHTQFRVNRRSS</sequence>
<dbReference type="AlphaFoldDB" id="E3E9P3"/>
<evidence type="ECO:0000313" key="1">
    <source>
        <dbReference type="EMBL" id="ADO57833.1"/>
    </source>
</evidence>
<accession>E3E9P3</accession>
<dbReference type="EMBL" id="CP002213">
    <property type="protein sequence ID" value="ADO57833.1"/>
    <property type="molecule type" value="Genomic_DNA"/>
</dbReference>
<proteinExistence type="predicted"/>
<organism evidence="1 2">
    <name type="scientific">Paenibacillus polymyxa (strain SC2)</name>
    <name type="common">Bacillus polymyxa</name>
    <dbReference type="NCBI Taxonomy" id="886882"/>
    <lineage>
        <taxon>Bacteria</taxon>
        <taxon>Bacillati</taxon>
        <taxon>Bacillota</taxon>
        <taxon>Bacilli</taxon>
        <taxon>Bacillales</taxon>
        <taxon>Paenibacillaceae</taxon>
        <taxon>Paenibacillus</taxon>
    </lineage>
</organism>
<dbReference type="HOGENOM" id="CLU_1208846_0_0_9"/>
<dbReference type="eggNOG" id="COG3393">
    <property type="taxonomic scope" value="Bacteria"/>
</dbReference>
<dbReference type="OrthoDB" id="3174529at2"/>
<dbReference type="PATRIC" id="fig|886882.15.peg.3875"/>
<reference evidence="1 2" key="1">
    <citation type="journal article" date="2011" name="J. Bacteriol.">
        <title>Complete genome sequence of Paenibacillus polymyxa SC2, a strain of plant growth-promoting Rhizobacterium with broad-spectrum antimicrobial activity.</title>
        <authorList>
            <person name="Ma M."/>
            <person name="Wang C."/>
            <person name="Ding Y."/>
            <person name="Li L."/>
            <person name="Shen D."/>
            <person name="Jiang X."/>
            <person name="Guan D."/>
            <person name="Cao F."/>
            <person name="Chen H."/>
            <person name="Feng R."/>
            <person name="Wang X."/>
            <person name="Ge Y."/>
            <person name="Yao L."/>
            <person name="Bing X."/>
            <person name="Yang X."/>
            <person name="Li J."/>
            <person name="Du B."/>
        </authorList>
    </citation>
    <scope>NUCLEOTIDE SEQUENCE [LARGE SCALE GENOMIC DNA]</scope>
    <source>
        <strain evidence="1 2">SC2</strain>
    </source>
</reference>
<evidence type="ECO:0000313" key="2">
    <source>
        <dbReference type="Proteomes" id="UP000006868"/>
    </source>
</evidence>
<dbReference type="RefSeq" id="WP_013372413.1">
    <property type="nucleotide sequence ID" value="NC_014622.2"/>
</dbReference>
<gene>
    <name evidence="1" type="ORF">PPSC2_18140</name>
</gene>